<dbReference type="EMBL" id="CP126084">
    <property type="protein sequence ID" value="WHX50824.1"/>
    <property type="molecule type" value="Genomic_DNA"/>
</dbReference>
<organism evidence="1 2">
    <name type="scientific">Paenibacillus woosongensis</name>
    <dbReference type="NCBI Taxonomy" id="307580"/>
    <lineage>
        <taxon>Bacteria</taxon>
        <taxon>Bacillati</taxon>
        <taxon>Bacillota</taxon>
        <taxon>Bacilli</taxon>
        <taxon>Bacillales</taxon>
        <taxon>Paenibacillaceae</taxon>
        <taxon>Paenibacillus</taxon>
    </lineage>
</organism>
<gene>
    <name evidence="1" type="ORF">QNH46_09355</name>
</gene>
<dbReference type="KEGG" id="pwn:QNH46_09355"/>
<sequence length="104" mass="11750">MGIFSRLFKRRKLELRLLHAGLELLKQRVEHLESLLAAATFPDSETVERLSKFAGESLAIQTMSLTIPGTLVAVHSDNFEIRDTNRRLVFIPAAKIISVTFDNK</sequence>
<dbReference type="AlphaFoldDB" id="A0AA95IBA7"/>
<dbReference type="RefSeq" id="WP_283927856.1">
    <property type="nucleotide sequence ID" value="NZ_CP126084.1"/>
</dbReference>
<name>A0AA95IBA7_9BACL</name>
<accession>A0AA95IBA7</accession>
<proteinExistence type="predicted"/>
<evidence type="ECO:0000313" key="2">
    <source>
        <dbReference type="Proteomes" id="UP001177943"/>
    </source>
</evidence>
<protein>
    <submittedName>
        <fullName evidence="1">DUF2642 domain-containing protein</fullName>
    </submittedName>
</protein>
<reference evidence="1" key="1">
    <citation type="submission" date="2023-05" db="EMBL/GenBank/DDBJ databases">
        <title>Comparative genomics of Bacillaceae isolates and their secondary metabolite potential.</title>
        <authorList>
            <person name="Song L."/>
            <person name="Nielsen L.J."/>
            <person name="Mohite O."/>
            <person name="Xu X."/>
            <person name="Weber T."/>
            <person name="Kovacs A.T."/>
        </authorList>
    </citation>
    <scope>NUCLEOTIDE SEQUENCE</scope>
    <source>
        <strain evidence="1">B2_4</strain>
    </source>
</reference>
<dbReference type="Proteomes" id="UP001177943">
    <property type="component" value="Chromosome"/>
</dbReference>
<evidence type="ECO:0000313" key="1">
    <source>
        <dbReference type="EMBL" id="WHX50824.1"/>
    </source>
</evidence>